<gene>
    <name evidence="2" type="ORF">SAMN05421767_11513</name>
</gene>
<evidence type="ECO:0000313" key="3">
    <source>
        <dbReference type="Proteomes" id="UP000198556"/>
    </source>
</evidence>
<dbReference type="EMBL" id="FOGF01000015">
    <property type="protein sequence ID" value="SER01662.1"/>
    <property type="molecule type" value="Genomic_DNA"/>
</dbReference>
<evidence type="ECO:0000313" key="2">
    <source>
        <dbReference type="EMBL" id="SER01662.1"/>
    </source>
</evidence>
<dbReference type="STRING" id="137733.SAMN05421767_11513"/>
<name>A0A1H9KRC8_9LACT</name>
<protein>
    <submittedName>
        <fullName evidence="2">Uncharacterized protein</fullName>
    </submittedName>
</protein>
<sequence length="200" mass="22605">MIFQENRRSSGASLPVVLAIIIIVVCVILLIVPQFVKQDNTQSETIILGYERTARNAAREAFTLGSDSLGEAIDKNAQVAFVVDSKGKRIYALKENETLTALKVRLESRGVEPFENYGEALTLTSPDPWQTRFVSSTEVSSDFVPGDFWIGEEMKVGKTYDLRDCLLFVSVHEDKKDHYEYYLWWQATGDVKLLKESLTD</sequence>
<dbReference type="RefSeq" id="WP_089746550.1">
    <property type="nucleotide sequence ID" value="NZ_FOGF01000015.1"/>
</dbReference>
<organism evidence="2 3">
    <name type="scientific">Granulicatella balaenopterae</name>
    <dbReference type="NCBI Taxonomy" id="137733"/>
    <lineage>
        <taxon>Bacteria</taxon>
        <taxon>Bacillati</taxon>
        <taxon>Bacillota</taxon>
        <taxon>Bacilli</taxon>
        <taxon>Lactobacillales</taxon>
        <taxon>Carnobacteriaceae</taxon>
        <taxon>Granulicatella</taxon>
    </lineage>
</organism>
<evidence type="ECO:0000256" key="1">
    <source>
        <dbReference type="SAM" id="Phobius"/>
    </source>
</evidence>
<keyword evidence="1" id="KW-0472">Membrane</keyword>
<proteinExistence type="predicted"/>
<keyword evidence="1" id="KW-0812">Transmembrane</keyword>
<accession>A0A1H9KRC8</accession>
<dbReference type="AlphaFoldDB" id="A0A1H9KRC8"/>
<keyword evidence="3" id="KW-1185">Reference proteome</keyword>
<dbReference type="Proteomes" id="UP000198556">
    <property type="component" value="Unassembled WGS sequence"/>
</dbReference>
<keyword evidence="1" id="KW-1133">Transmembrane helix</keyword>
<reference evidence="2 3" key="1">
    <citation type="submission" date="2016-10" db="EMBL/GenBank/DDBJ databases">
        <authorList>
            <person name="de Groot N.N."/>
        </authorList>
    </citation>
    <scope>NUCLEOTIDE SEQUENCE [LARGE SCALE GENOMIC DNA]</scope>
    <source>
        <strain evidence="2 3">DSM 15827</strain>
    </source>
</reference>
<feature type="transmembrane region" description="Helical" evidence="1">
    <location>
        <begin position="12"/>
        <end position="32"/>
    </location>
</feature>